<comment type="subcellular location">
    <subcellularLocation>
        <location evidence="1">Cell inner membrane</location>
        <topology evidence="1">Multi-pass membrane protein</topology>
    </subcellularLocation>
    <subcellularLocation>
        <location evidence="9">Cell membrane</location>
        <topology evidence="9">Multi-pass membrane protein</topology>
    </subcellularLocation>
</comment>
<evidence type="ECO:0000256" key="1">
    <source>
        <dbReference type="ARBA" id="ARBA00004429"/>
    </source>
</evidence>
<dbReference type="EMBL" id="PGTZ01000007">
    <property type="protein sequence ID" value="PJI94115.1"/>
    <property type="molecule type" value="Genomic_DNA"/>
</dbReference>
<organism evidence="11 12">
    <name type="scientific">Luteimicrobium subarcticum</name>
    <dbReference type="NCBI Taxonomy" id="620910"/>
    <lineage>
        <taxon>Bacteria</taxon>
        <taxon>Bacillati</taxon>
        <taxon>Actinomycetota</taxon>
        <taxon>Actinomycetes</taxon>
        <taxon>Micrococcales</taxon>
        <taxon>Luteimicrobium</taxon>
    </lineage>
</organism>
<accession>A0A2M8WT40</accession>
<evidence type="ECO:0000313" key="11">
    <source>
        <dbReference type="EMBL" id="PJI94115.1"/>
    </source>
</evidence>
<dbReference type="Pfam" id="PF01061">
    <property type="entry name" value="ABC2_membrane"/>
    <property type="match status" value="1"/>
</dbReference>
<dbReference type="GO" id="GO:0015920">
    <property type="term" value="P:lipopolysaccharide transport"/>
    <property type="evidence" value="ECO:0007669"/>
    <property type="project" value="TreeGrafter"/>
</dbReference>
<evidence type="ECO:0000256" key="7">
    <source>
        <dbReference type="ARBA" id="ARBA00022989"/>
    </source>
</evidence>
<evidence type="ECO:0000259" key="10">
    <source>
        <dbReference type="PROSITE" id="PS51012"/>
    </source>
</evidence>
<evidence type="ECO:0000256" key="5">
    <source>
        <dbReference type="ARBA" id="ARBA00022519"/>
    </source>
</evidence>
<dbReference type="InterPro" id="IPR047817">
    <property type="entry name" value="ABC2_TM_bact-type"/>
</dbReference>
<evidence type="ECO:0000256" key="4">
    <source>
        <dbReference type="ARBA" id="ARBA00022475"/>
    </source>
</evidence>
<name>A0A2M8WT40_9MICO</name>
<dbReference type="PANTHER" id="PTHR30413">
    <property type="entry name" value="INNER MEMBRANE TRANSPORT PERMEASE"/>
    <property type="match status" value="1"/>
</dbReference>
<dbReference type="AlphaFoldDB" id="A0A2M8WT40"/>
<feature type="transmembrane region" description="Helical" evidence="9">
    <location>
        <begin position="241"/>
        <end position="262"/>
    </location>
</feature>
<feature type="transmembrane region" description="Helical" evidence="9">
    <location>
        <begin position="43"/>
        <end position="66"/>
    </location>
</feature>
<reference evidence="11 12" key="1">
    <citation type="submission" date="2017-11" db="EMBL/GenBank/DDBJ databases">
        <title>Genomic Encyclopedia of Archaeal and Bacterial Type Strains, Phase II (KMG-II): From Individual Species to Whole Genera.</title>
        <authorList>
            <person name="Goeker M."/>
        </authorList>
    </citation>
    <scope>NUCLEOTIDE SEQUENCE [LARGE SCALE GENOMIC DNA]</scope>
    <source>
        <strain evidence="11 12">DSM 22413</strain>
    </source>
</reference>
<keyword evidence="7 9" id="KW-1133">Transmembrane helix</keyword>
<keyword evidence="5" id="KW-0997">Cell inner membrane</keyword>
<evidence type="ECO:0000256" key="2">
    <source>
        <dbReference type="ARBA" id="ARBA00007783"/>
    </source>
</evidence>
<dbReference type="RefSeq" id="WP_100349701.1">
    <property type="nucleotide sequence ID" value="NZ_PGTZ01000007.1"/>
</dbReference>
<evidence type="ECO:0000256" key="6">
    <source>
        <dbReference type="ARBA" id="ARBA00022692"/>
    </source>
</evidence>
<evidence type="ECO:0000256" key="8">
    <source>
        <dbReference type="ARBA" id="ARBA00023136"/>
    </source>
</evidence>
<feature type="transmembrane region" description="Helical" evidence="9">
    <location>
        <begin position="118"/>
        <end position="148"/>
    </location>
</feature>
<dbReference type="PROSITE" id="PS51012">
    <property type="entry name" value="ABC_TM2"/>
    <property type="match status" value="1"/>
</dbReference>
<feature type="transmembrane region" description="Helical" evidence="9">
    <location>
        <begin position="185"/>
        <end position="206"/>
    </location>
</feature>
<feature type="domain" description="ABC transmembrane type-2" evidence="10">
    <location>
        <begin position="45"/>
        <end position="265"/>
    </location>
</feature>
<evidence type="ECO:0000256" key="9">
    <source>
        <dbReference type="RuleBase" id="RU361157"/>
    </source>
</evidence>
<keyword evidence="3 9" id="KW-0813">Transport</keyword>
<gene>
    <name evidence="11" type="ORF">CLV34_1601</name>
</gene>
<evidence type="ECO:0000256" key="3">
    <source>
        <dbReference type="ARBA" id="ARBA00022448"/>
    </source>
</evidence>
<sequence>MAETVVITPPGRFSVPHWRELWNAREILFQFGMRDVLLRYRQTAVGVAWVVVQPLAAAAVFSVVFGRVAGLSSAGVPYFLFTYMGMLAWTLFSTALSRSAASVVGSQALIQKVFFPRLIVPAASVLSSVVDFVVGLLFGLVLLVVYGVNPGFQVLLAPVVALLFLMFGLGIGTAASAVMVRYRDVAYVLPWLIQVLLFASPVAYALDAVPSSLKLWFEANPLTWYLELFRYTLLRQPAPPAWQFVGAAVLAPLVLAGGVLVFQQFERRFADIV</sequence>
<proteinExistence type="inferred from homology"/>
<feature type="transmembrane region" description="Helical" evidence="9">
    <location>
        <begin position="154"/>
        <end position="178"/>
    </location>
</feature>
<dbReference type="GO" id="GO:0005886">
    <property type="term" value="C:plasma membrane"/>
    <property type="evidence" value="ECO:0007669"/>
    <property type="project" value="UniProtKB-SubCell"/>
</dbReference>
<keyword evidence="6 9" id="KW-0812">Transmembrane</keyword>
<dbReference type="Proteomes" id="UP000231586">
    <property type="component" value="Unassembled WGS sequence"/>
</dbReference>
<feature type="transmembrane region" description="Helical" evidence="9">
    <location>
        <begin position="78"/>
        <end position="97"/>
    </location>
</feature>
<dbReference type="PANTHER" id="PTHR30413:SF8">
    <property type="entry name" value="TRANSPORT PERMEASE PROTEIN"/>
    <property type="match status" value="1"/>
</dbReference>
<evidence type="ECO:0000313" key="12">
    <source>
        <dbReference type="Proteomes" id="UP000231586"/>
    </source>
</evidence>
<comment type="similarity">
    <text evidence="2 9">Belongs to the ABC-2 integral membrane protein family.</text>
</comment>
<keyword evidence="12" id="KW-1185">Reference proteome</keyword>
<dbReference type="GO" id="GO:0140359">
    <property type="term" value="F:ABC-type transporter activity"/>
    <property type="evidence" value="ECO:0007669"/>
    <property type="project" value="InterPro"/>
</dbReference>
<dbReference type="InterPro" id="IPR013525">
    <property type="entry name" value="ABC2_TM"/>
</dbReference>
<keyword evidence="8 9" id="KW-0472">Membrane</keyword>
<dbReference type="OrthoDB" id="9789409at2"/>
<keyword evidence="4 9" id="KW-1003">Cell membrane</keyword>
<protein>
    <recommendedName>
        <fullName evidence="9">Transport permease protein</fullName>
    </recommendedName>
</protein>
<comment type="caution">
    <text evidence="11">The sequence shown here is derived from an EMBL/GenBank/DDBJ whole genome shotgun (WGS) entry which is preliminary data.</text>
</comment>